<protein>
    <recommendedName>
        <fullName evidence="9">Protein-export membrane protein SecG</fullName>
    </recommendedName>
</protein>
<dbReference type="GO" id="GO:0009306">
    <property type="term" value="P:protein secretion"/>
    <property type="evidence" value="ECO:0007669"/>
    <property type="project" value="UniProtKB-UniRule"/>
</dbReference>
<dbReference type="InterPro" id="IPR004692">
    <property type="entry name" value="SecG"/>
</dbReference>
<comment type="subcellular location">
    <subcellularLocation>
        <location evidence="9">Cell membrane</location>
        <topology evidence="9">Multi-pass membrane protein</topology>
    </subcellularLocation>
    <subcellularLocation>
        <location evidence="1">Membrane</location>
        <topology evidence="1">Multi-pass membrane protein</topology>
    </subcellularLocation>
</comment>
<comment type="caution">
    <text evidence="10">The sequence shown here is derived from an EMBL/GenBank/DDBJ whole genome shotgun (WGS) entry which is preliminary data.</text>
</comment>
<evidence type="ECO:0000256" key="2">
    <source>
        <dbReference type="ARBA" id="ARBA00008445"/>
    </source>
</evidence>
<feature type="transmembrane region" description="Helical" evidence="9">
    <location>
        <begin position="49"/>
        <end position="71"/>
    </location>
</feature>
<evidence type="ECO:0000256" key="1">
    <source>
        <dbReference type="ARBA" id="ARBA00004141"/>
    </source>
</evidence>
<evidence type="ECO:0000313" key="11">
    <source>
        <dbReference type="Proteomes" id="UP000178230"/>
    </source>
</evidence>
<dbReference type="Proteomes" id="UP000178230">
    <property type="component" value="Unassembled WGS sequence"/>
</dbReference>
<dbReference type="EMBL" id="MFIY01000016">
    <property type="protein sequence ID" value="OGG00287.1"/>
    <property type="molecule type" value="Genomic_DNA"/>
</dbReference>
<organism evidence="10 11">
    <name type="scientific">Candidatus Gottesmanbacteria bacterium RBG_13_37_7</name>
    <dbReference type="NCBI Taxonomy" id="1798369"/>
    <lineage>
        <taxon>Bacteria</taxon>
        <taxon>Candidatus Gottesmaniibacteriota</taxon>
    </lineage>
</organism>
<keyword evidence="5 9" id="KW-0653">Protein transport</keyword>
<feature type="transmembrane region" description="Helical" evidence="9">
    <location>
        <begin position="7"/>
        <end position="29"/>
    </location>
</feature>
<keyword evidence="7 9" id="KW-0811">Translocation</keyword>
<evidence type="ECO:0000256" key="6">
    <source>
        <dbReference type="ARBA" id="ARBA00022989"/>
    </source>
</evidence>
<evidence type="ECO:0000256" key="8">
    <source>
        <dbReference type="ARBA" id="ARBA00023136"/>
    </source>
</evidence>
<evidence type="ECO:0000256" key="4">
    <source>
        <dbReference type="ARBA" id="ARBA00022692"/>
    </source>
</evidence>
<dbReference type="GO" id="GO:0005886">
    <property type="term" value="C:plasma membrane"/>
    <property type="evidence" value="ECO:0007669"/>
    <property type="project" value="UniProtKB-SubCell"/>
</dbReference>
<keyword evidence="9" id="KW-1003">Cell membrane</keyword>
<evidence type="ECO:0000256" key="9">
    <source>
        <dbReference type="RuleBase" id="RU365087"/>
    </source>
</evidence>
<evidence type="ECO:0000256" key="7">
    <source>
        <dbReference type="ARBA" id="ARBA00023010"/>
    </source>
</evidence>
<dbReference type="NCBIfam" id="TIGR00810">
    <property type="entry name" value="secG"/>
    <property type="match status" value="1"/>
</dbReference>
<dbReference type="GO" id="GO:0015450">
    <property type="term" value="F:protein-transporting ATPase activity"/>
    <property type="evidence" value="ECO:0007669"/>
    <property type="project" value="UniProtKB-UniRule"/>
</dbReference>
<keyword evidence="8 9" id="KW-0472">Membrane</keyword>
<keyword evidence="4 9" id="KW-0812">Transmembrane</keyword>
<gene>
    <name evidence="10" type="ORF">A2Y99_02695</name>
</gene>
<keyword evidence="6 9" id="KW-1133">Transmembrane helix</keyword>
<dbReference type="AlphaFoldDB" id="A0A1F5YJZ6"/>
<evidence type="ECO:0000256" key="3">
    <source>
        <dbReference type="ARBA" id="ARBA00022448"/>
    </source>
</evidence>
<dbReference type="Pfam" id="PF03840">
    <property type="entry name" value="SecG"/>
    <property type="match status" value="1"/>
</dbReference>
<sequence>MKYFIQIIQIILSISITMLILLQAKGVGLGRAWGGGGEFYKSKRGVEKVIFQMTIIFIILFLISSITNLLISG</sequence>
<name>A0A1F5YJZ6_9BACT</name>
<comment type="function">
    <text evidence="9">Involved in protein export. Participates in an early event of protein translocation.</text>
</comment>
<evidence type="ECO:0000256" key="5">
    <source>
        <dbReference type="ARBA" id="ARBA00022927"/>
    </source>
</evidence>
<keyword evidence="3 9" id="KW-0813">Transport</keyword>
<comment type="similarity">
    <text evidence="2 9">Belongs to the SecG family.</text>
</comment>
<reference evidence="10 11" key="1">
    <citation type="journal article" date="2016" name="Nat. Commun.">
        <title>Thousands of microbial genomes shed light on interconnected biogeochemical processes in an aquifer system.</title>
        <authorList>
            <person name="Anantharaman K."/>
            <person name="Brown C.T."/>
            <person name="Hug L.A."/>
            <person name="Sharon I."/>
            <person name="Castelle C.J."/>
            <person name="Probst A.J."/>
            <person name="Thomas B.C."/>
            <person name="Singh A."/>
            <person name="Wilkins M.J."/>
            <person name="Karaoz U."/>
            <person name="Brodie E.L."/>
            <person name="Williams K.H."/>
            <person name="Hubbard S.S."/>
            <person name="Banfield J.F."/>
        </authorList>
    </citation>
    <scope>NUCLEOTIDE SEQUENCE [LARGE SCALE GENOMIC DNA]</scope>
</reference>
<proteinExistence type="inferred from homology"/>
<accession>A0A1F5YJZ6</accession>
<evidence type="ECO:0000313" key="10">
    <source>
        <dbReference type="EMBL" id="OGG00287.1"/>
    </source>
</evidence>